<keyword evidence="1" id="KW-1133">Transmembrane helix</keyword>
<proteinExistence type="predicted"/>
<feature type="transmembrane region" description="Helical" evidence="1">
    <location>
        <begin position="68"/>
        <end position="85"/>
    </location>
</feature>
<evidence type="ECO:0000256" key="1">
    <source>
        <dbReference type="SAM" id="Phobius"/>
    </source>
</evidence>
<accession>A0AAN8RGW2</accession>
<evidence type="ECO:0000313" key="2">
    <source>
        <dbReference type="EMBL" id="KAK6339859.1"/>
    </source>
</evidence>
<gene>
    <name evidence="2" type="ORF">TWF718_009249</name>
</gene>
<feature type="transmembrane region" description="Helical" evidence="1">
    <location>
        <begin position="35"/>
        <end position="56"/>
    </location>
</feature>
<evidence type="ECO:0000313" key="3">
    <source>
        <dbReference type="Proteomes" id="UP001313282"/>
    </source>
</evidence>
<dbReference type="Proteomes" id="UP001313282">
    <property type="component" value="Unassembled WGS sequence"/>
</dbReference>
<dbReference type="EMBL" id="JAVHNR010000006">
    <property type="protein sequence ID" value="KAK6339859.1"/>
    <property type="molecule type" value="Genomic_DNA"/>
</dbReference>
<comment type="caution">
    <text evidence="2">The sequence shown here is derived from an EMBL/GenBank/DDBJ whole genome shotgun (WGS) entry which is preliminary data.</text>
</comment>
<name>A0AAN8RGW2_9PEZI</name>
<organism evidence="2 3">
    <name type="scientific">Orbilia javanica</name>
    <dbReference type="NCBI Taxonomy" id="47235"/>
    <lineage>
        <taxon>Eukaryota</taxon>
        <taxon>Fungi</taxon>
        <taxon>Dikarya</taxon>
        <taxon>Ascomycota</taxon>
        <taxon>Pezizomycotina</taxon>
        <taxon>Orbiliomycetes</taxon>
        <taxon>Orbiliales</taxon>
        <taxon>Orbiliaceae</taxon>
        <taxon>Orbilia</taxon>
    </lineage>
</organism>
<reference evidence="2 3" key="1">
    <citation type="submission" date="2019-10" db="EMBL/GenBank/DDBJ databases">
        <authorList>
            <person name="Palmer J.M."/>
        </authorList>
    </citation>
    <scope>NUCLEOTIDE SEQUENCE [LARGE SCALE GENOMIC DNA]</scope>
    <source>
        <strain evidence="2 3">TWF718</strain>
    </source>
</reference>
<keyword evidence="3" id="KW-1185">Reference proteome</keyword>
<keyword evidence="1" id="KW-0472">Membrane</keyword>
<sequence length="121" mass="13998">MQGTIDIIVIPRDHVFLGILNAGEIFFARWGYGKYFGLTVCAVENFFLFLSFLLCADYEYYRIFRVDVFNLYFYFCFIPLLLALSRKRVWNGDDYIRQPKSGPDGTADEALVPKSLVLLAD</sequence>
<dbReference type="AlphaFoldDB" id="A0AAN8RGW2"/>
<protein>
    <submittedName>
        <fullName evidence="2">Uncharacterized protein</fullName>
    </submittedName>
</protein>
<keyword evidence="1" id="KW-0812">Transmembrane</keyword>